<evidence type="ECO:0000256" key="1">
    <source>
        <dbReference type="SAM" id="MobiDB-lite"/>
    </source>
</evidence>
<evidence type="ECO:0000313" key="3">
    <source>
        <dbReference type="Proteomes" id="UP000236161"/>
    </source>
</evidence>
<feature type="compositionally biased region" description="Acidic residues" evidence="1">
    <location>
        <begin position="105"/>
        <end position="115"/>
    </location>
</feature>
<keyword evidence="3" id="KW-1185">Reference proteome</keyword>
<reference evidence="2 3" key="1">
    <citation type="journal article" date="2017" name="Nature">
        <title>The Apostasia genome and the evolution of orchids.</title>
        <authorList>
            <person name="Zhang G.Q."/>
            <person name="Liu K.W."/>
            <person name="Li Z."/>
            <person name="Lohaus R."/>
            <person name="Hsiao Y.Y."/>
            <person name="Niu S.C."/>
            <person name="Wang J.Y."/>
            <person name="Lin Y.C."/>
            <person name="Xu Q."/>
            <person name="Chen L.J."/>
            <person name="Yoshida K."/>
            <person name="Fujiwara S."/>
            <person name="Wang Z.W."/>
            <person name="Zhang Y.Q."/>
            <person name="Mitsuda N."/>
            <person name="Wang M."/>
            <person name="Liu G.H."/>
            <person name="Pecoraro L."/>
            <person name="Huang H.X."/>
            <person name="Xiao X.J."/>
            <person name="Lin M."/>
            <person name="Wu X.Y."/>
            <person name="Wu W.L."/>
            <person name="Chen Y.Y."/>
            <person name="Chang S.B."/>
            <person name="Sakamoto S."/>
            <person name="Ohme-Takagi M."/>
            <person name="Yagi M."/>
            <person name="Zeng S.J."/>
            <person name="Shen C.Y."/>
            <person name="Yeh C.M."/>
            <person name="Luo Y.B."/>
            <person name="Tsai W.C."/>
            <person name="Van de Peer Y."/>
            <person name="Liu Z.J."/>
        </authorList>
    </citation>
    <scope>NUCLEOTIDE SEQUENCE [LARGE SCALE GENOMIC DNA]</scope>
    <source>
        <strain evidence="3">cv. Shenzhen</strain>
        <tissue evidence="2">Stem</tissue>
    </source>
</reference>
<proteinExistence type="predicted"/>
<dbReference type="AlphaFoldDB" id="A0A2I0AZ28"/>
<dbReference type="OrthoDB" id="1723663at2759"/>
<organism evidence="2 3">
    <name type="scientific">Apostasia shenzhenica</name>
    <dbReference type="NCBI Taxonomy" id="1088818"/>
    <lineage>
        <taxon>Eukaryota</taxon>
        <taxon>Viridiplantae</taxon>
        <taxon>Streptophyta</taxon>
        <taxon>Embryophyta</taxon>
        <taxon>Tracheophyta</taxon>
        <taxon>Spermatophyta</taxon>
        <taxon>Magnoliopsida</taxon>
        <taxon>Liliopsida</taxon>
        <taxon>Asparagales</taxon>
        <taxon>Orchidaceae</taxon>
        <taxon>Apostasioideae</taxon>
        <taxon>Apostasia</taxon>
    </lineage>
</organism>
<dbReference type="PANTHER" id="PTHR35103">
    <property type="entry name" value="OS06G0115700 PROTEIN"/>
    <property type="match status" value="1"/>
</dbReference>
<dbReference type="PANTHER" id="PTHR35103:SF1">
    <property type="entry name" value="OS06G0115700 PROTEIN"/>
    <property type="match status" value="1"/>
</dbReference>
<dbReference type="STRING" id="1088818.A0A2I0AZ28"/>
<evidence type="ECO:0000313" key="2">
    <source>
        <dbReference type="EMBL" id="PKA60802.1"/>
    </source>
</evidence>
<protein>
    <submittedName>
        <fullName evidence="2">Uncharacterized protein</fullName>
    </submittedName>
</protein>
<feature type="region of interest" description="Disordered" evidence="1">
    <location>
        <begin position="68"/>
        <end position="128"/>
    </location>
</feature>
<sequence>MVVALGPGKFYGSSLPRPRFFTDVKLNDERVDPPVPVMDPLLSWANEAHWSMGGLSFQRHRLQGRIEGSIKKLRAQRDRSSQRRKKKSTDSSGKPISMKSLNWESSDEESEEEIVEASPSPPPRKKAVRKLVDEFEKVAAEEAKRRKSIVDGDIAADVASSRSRSRRSPAGRKEAAACGFAGAGVRRISPRKAKSPSVR</sequence>
<name>A0A2I0AZ28_9ASPA</name>
<feature type="region of interest" description="Disordered" evidence="1">
    <location>
        <begin position="158"/>
        <end position="177"/>
    </location>
</feature>
<gene>
    <name evidence="2" type="ORF">AXF42_Ash006436</name>
</gene>
<accession>A0A2I0AZ28</accession>
<dbReference type="EMBL" id="KZ451935">
    <property type="protein sequence ID" value="PKA60802.1"/>
    <property type="molecule type" value="Genomic_DNA"/>
</dbReference>
<dbReference type="Proteomes" id="UP000236161">
    <property type="component" value="Unassembled WGS sequence"/>
</dbReference>